<evidence type="ECO:0000256" key="1">
    <source>
        <dbReference type="SAM" id="Phobius"/>
    </source>
</evidence>
<reference evidence="2 3" key="1">
    <citation type="journal article" date="2020" name="Cell">
        <title>Large-Scale Comparative Analyses of Tick Genomes Elucidate Their Genetic Diversity and Vector Capacities.</title>
        <authorList>
            <consortium name="Tick Genome and Microbiome Consortium (TIGMIC)"/>
            <person name="Jia N."/>
            <person name="Wang J."/>
            <person name="Shi W."/>
            <person name="Du L."/>
            <person name="Sun Y."/>
            <person name="Zhan W."/>
            <person name="Jiang J.F."/>
            <person name="Wang Q."/>
            <person name="Zhang B."/>
            <person name="Ji P."/>
            <person name="Bell-Sakyi L."/>
            <person name="Cui X.M."/>
            <person name="Yuan T.T."/>
            <person name="Jiang B.G."/>
            <person name="Yang W.F."/>
            <person name="Lam T.T."/>
            <person name="Chang Q.C."/>
            <person name="Ding S.J."/>
            <person name="Wang X.J."/>
            <person name="Zhu J.G."/>
            <person name="Ruan X.D."/>
            <person name="Zhao L."/>
            <person name="Wei J.T."/>
            <person name="Ye R.Z."/>
            <person name="Que T.C."/>
            <person name="Du C.H."/>
            <person name="Zhou Y.H."/>
            <person name="Cheng J.X."/>
            <person name="Dai P.F."/>
            <person name="Guo W.B."/>
            <person name="Han X.H."/>
            <person name="Huang E.J."/>
            <person name="Li L.F."/>
            <person name="Wei W."/>
            <person name="Gao Y.C."/>
            <person name="Liu J.Z."/>
            <person name="Shao H.Z."/>
            <person name="Wang X."/>
            <person name="Wang C.C."/>
            <person name="Yang T.C."/>
            <person name="Huo Q.B."/>
            <person name="Li W."/>
            <person name="Chen H.Y."/>
            <person name="Chen S.E."/>
            <person name="Zhou L.G."/>
            <person name="Ni X.B."/>
            <person name="Tian J.H."/>
            <person name="Sheng Y."/>
            <person name="Liu T."/>
            <person name="Pan Y.S."/>
            <person name="Xia L.Y."/>
            <person name="Li J."/>
            <person name="Zhao F."/>
            <person name="Cao W.C."/>
        </authorList>
    </citation>
    <scope>NUCLEOTIDE SEQUENCE [LARGE SCALE GENOMIC DNA]</scope>
    <source>
        <strain evidence="2">HaeL-2018</strain>
    </source>
</reference>
<dbReference type="AlphaFoldDB" id="A0A9J6HCW5"/>
<keyword evidence="1" id="KW-0812">Transmembrane</keyword>
<keyword evidence="1" id="KW-0472">Membrane</keyword>
<organism evidence="2 3">
    <name type="scientific">Haemaphysalis longicornis</name>
    <name type="common">Bush tick</name>
    <dbReference type="NCBI Taxonomy" id="44386"/>
    <lineage>
        <taxon>Eukaryota</taxon>
        <taxon>Metazoa</taxon>
        <taxon>Ecdysozoa</taxon>
        <taxon>Arthropoda</taxon>
        <taxon>Chelicerata</taxon>
        <taxon>Arachnida</taxon>
        <taxon>Acari</taxon>
        <taxon>Parasitiformes</taxon>
        <taxon>Ixodida</taxon>
        <taxon>Ixodoidea</taxon>
        <taxon>Ixodidae</taxon>
        <taxon>Haemaphysalinae</taxon>
        <taxon>Haemaphysalis</taxon>
    </lineage>
</organism>
<feature type="transmembrane region" description="Helical" evidence="1">
    <location>
        <begin position="74"/>
        <end position="94"/>
    </location>
</feature>
<dbReference type="PANTHER" id="PTHR35385">
    <property type="entry name" value="PROTEIN B, PUTATIVE-RELATED-RELATED"/>
    <property type="match status" value="1"/>
</dbReference>
<gene>
    <name evidence="2" type="ORF">HPB48_026672</name>
</gene>
<dbReference type="EMBL" id="JABSTR010002896">
    <property type="protein sequence ID" value="KAH9384661.1"/>
    <property type="molecule type" value="Genomic_DNA"/>
</dbReference>
<comment type="caution">
    <text evidence="2">The sequence shown here is derived from an EMBL/GenBank/DDBJ whole genome shotgun (WGS) entry which is preliminary data.</text>
</comment>
<protein>
    <submittedName>
        <fullName evidence="2">Uncharacterized protein</fullName>
    </submittedName>
</protein>
<sequence length="134" mass="15601">MYAASAAALETAREQVHVMSHQEYVQRVATFLERKVKWLLLFHYDLLIRGHNTNNFAEASIRVLKRKVRHRSTGYDAVALVELVGYIWLSYFILRLLDHAYNRVPGRQLFCNKLLQRTPSDAGHMIRPLGDSNY</sequence>
<dbReference type="VEuPathDB" id="VectorBase:HLOH_042919"/>
<evidence type="ECO:0000313" key="3">
    <source>
        <dbReference type="Proteomes" id="UP000821853"/>
    </source>
</evidence>
<dbReference type="OrthoDB" id="6510667at2759"/>
<keyword evidence="1" id="KW-1133">Transmembrane helix</keyword>
<name>A0A9J6HCW5_HAELO</name>
<dbReference type="Proteomes" id="UP000821853">
    <property type="component" value="Unassembled WGS sequence"/>
</dbReference>
<accession>A0A9J6HCW5</accession>
<dbReference type="PANTHER" id="PTHR35385:SF2">
    <property type="entry name" value="PROTEIN B, PUTATIVE-RELATED"/>
    <property type="match status" value="1"/>
</dbReference>
<proteinExistence type="predicted"/>
<keyword evidence="3" id="KW-1185">Reference proteome</keyword>
<evidence type="ECO:0000313" key="2">
    <source>
        <dbReference type="EMBL" id="KAH9384661.1"/>
    </source>
</evidence>